<reference evidence="2" key="1">
    <citation type="submission" date="2017-05" db="UniProtKB">
        <authorList>
            <consortium name="EnsemblMetazoa"/>
        </authorList>
    </citation>
    <scope>IDENTIFICATION</scope>
</reference>
<dbReference type="GO" id="GO:0007160">
    <property type="term" value="P:cell-matrix adhesion"/>
    <property type="evidence" value="ECO:0007669"/>
    <property type="project" value="InterPro"/>
</dbReference>
<dbReference type="EnsemblMetazoa" id="Aqu2.1.08987_001">
    <property type="protein sequence ID" value="Aqu2.1.08987_001"/>
    <property type="gene ID" value="Aqu2.1.08987"/>
</dbReference>
<evidence type="ECO:0000313" key="2">
    <source>
        <dbReference type="EnsemblMetazoa" id="Aqu2.1.08987_001"/>
    </source>
</evidence>
<dbReference type="AlphaFoldDB" id="A0A1X7T3F2"/>
<dbReference type="InterPro" id="IPR003886">
    <property type="entry name" value="NIDO_dom"/>
</dbReference>
<organism evidence="2">
    <name type="scientific">Amphimedon queenslandica</name>
    <name type="common">Sponge</name>
    <dbReference type="NCBI Taxonomy" id="400682"/>
    <lineage>
        <taxon>Eukaryota</taxon>
        <taxon>Metazoa</taxon>
        <taxon>Porifera</taxon>
        <taxon>Demospongiae</taxon>
        <taxon>Heteroscleromorpha</taxon>
        <taxon>Haplosclerida</taxon>
        <taxon>Niphatidae</taxon>
        <taxon>Amphimedon</taxon>
    </lineage>
</organism>
<name>A0A1X7T3F2_AMPQE</name>
<dbReference type="InParanoid" id="A0A1X7T3F2"/>
<protein>
    <recommendedName>
        <fullName evidence="1">NIDO domain-containing protein</fullName>
    </recommendedName>
</protein>
<proteinExistence type="predicted"/>
<dbReference type="Pfam" id="PF06119">
    <property type="entry name" value="NIDO"/>
    <property type="match status" value="1"/>
</dbReference>
<evidence type="ECO:0000259" key="1">
    <source>
        <dbReference type="Pfam" id="PF06119"/>
    </source>
</evidence>
<sequence>MDEINKAFPRTFCNKSPPTQLIIGTWINYKMNDTQQGSHFQFVIVTNGNITFGIVLYVDTHIPALTTGIALYH</sequence>
<feature type="domain" description="NIDO" evidence="1">
    <location>
        <begin position="3"/>
        <end position="66"/>
    </location>
</feature>
<accession>A0A1X7T3F2</accession>